<gene>
    <name evidence="1" type="ORF">PLICRDRAFT_32884</name>
</gene>
<accession>A0A0C9SKD7</accession>
<dbReference type="Proteomes" id="UP000053263">
    <property type="component" value="Unassembled WGS sequence"/>
</dbReference>
<evidence type="ECO:0000313" key="1">
    <source>
        <dbReference type="EMBL" id="KII83556.1"/>
    </source>
</evidence>
<dbReference type="AlphaFoldDB" id="A0A0C9SKD7"/>
<dbReference type="EMBL" id="KN832576">
    <property type="protein sequence ID" value="KII83556.1"/>
    <property type="molecule type" value="Genomic_DNA"/>
</dbReference>
<name>A0A0C9SKD7_PLICR</name>
<protein>
    <submittedName>
        <fullName evidence="1">Uncharacterized protein</fullName>
    </submittedName>
</protein>
<organism evidence="1 2">
    <name type="scientific">Plicaturopsis crispa FD-325 SS-3</name>
    <dbReference type="NCBI Taxonomy" id="944288"/>
    <lineage>
        <taxon>Eukaryota</taxon>
        <taxon>Fungi</taxon>
        <taxon>Dikarya</taxon>
        <taxon>Basidiomycota</taxon>
        <taxon>Agaricomycotina</taxon>
        <taxon>Agaricomycetes</taxon>
        <taxon>Agaricomycetidae</taxon>
        <taxon>Amylocorticiales</taxon>
        <taxon>Amylocorticiaceae</taxon>
        <taxon>Plicatura</taxon>
        <taxon>Plicaturopsis crispa</taxon>
    </lineage>
</organism>
<reference evidence="1 2" key="1">
    <citation type="submission" date="2014-06" db="EMBL/GenBank/DDBJ databases">
        <title>Evolutionary Origins and Diversification of the Mycorrhizal Mutualists.</title>
        <authorList>
            <consortium name="DOE Joint Genome Institute"/>
            <consortium name="Mycorrhizal Genomics Consortium"/>
            <person name="Kohler A."/>
            <person name="Kuo A."/>
            <person name="Nagy L.G."/>
            <person name="Floudas D."/>
            <person name="Copeland A."/>
            <person name="Barry K.W."/>
            <person name="Cichocki N."/>
            <person name="Veneault-Fourrey C."/>
            <person name="LaButti K."/>
            <person name="Lindquist E.A."/>
            <person name="Lipzen A."/>
            <person name="Lundell T."/>
            <person name="Morin E."/>
            <person name="Murat C."/>
            <person name="Riley R."/>
            <person name="Ohm R."/>
            <person name="Sun H."/>
            <person name="Tunlid A."/>
            <person name="Henrissat B."/>
            <person name="Grigoriev I.V."/>
            <person name="Hibbett D.S."/>
            <person name="Martin F."/>
        </authorList>
    </citation>
    <scope>NUCLEOTIDE SEQUENCE [LARGE SCALE GENOMIC DNA]</scope>
    <source>
        <strain evidence="1 2">FD-325 SS-3</strain>
    </source>
</reference>
<proteinExistence type="predicted"/>
<keyword evidence="2" id="KW-1185">Reference proteome</keyword>
<dbReference type="HOGENOM" id="CLU_1152184_0_0_1"/>
<sequence length="241" mass="26839">MIMVTTSSFGTLKPPAAMLVYPSRFPDIPTATFPDQDWLGYTEEMQEFGLPLSEFSATMTSRVLGRKTSDPGCEWRLRPKVQILLGRDVDNPRPATIRSEDNAALQEMAFLLEIVPQRPSVVNVISGRPVSPFLMRASVYRRARELIIRIVLSAPRGPMVVLERVLENTSYIVSSFYIRNGLLGPIDTGLLTETILLAKTESPRVAPRKLSTSTIELLQLLASTSKNQGNPFPLTRVYSLC</sequence>
<evidence type="ECO:0000313" key="2">
    <source>
        <dbReference type="Proteomes" id="UP000053263"/>
    </source>
</evidence>